<proteinExistence type="predicted"/>
<reference evidence="2 3" key="1">
    <citation type="submission" date="2018-08" db="EMBL/GenBank/DDBJ databases">
        <title>Genomic Encyclopedia of Type Strains, Phase IV (KMG-IV): sequencing the most valuable type-strain genomes for metagenomic binning, comparative biology and taxonomic classification.</title>
        <authorList>
            <person name="Goeker M."/>
        </authorList>
    </citation>
    <scope>NUCLEOTIDE SEQUENCE [LARGE SCALE GENOMIC DNA]</scope>
    <source>
        <strain evidence="2 3">DSM 25527</strain>
    </source>
</reference>
<name>A0A397PHM8_9SPHN</name>
<sequence length="49" mass="4899">MFKFDTIARTVATVACTLVFSTACVLGAVAPAHVTTAASSDSVVVSPLA</sequence>
<dbReference type="EMBL" id="QXDC01000002">
    <property type="protein sequence ID" value="RIA45644.1"/>
    <property type="molecule type" value="Genomic_DNA"/>
</dbReference>
<evidence type="ECO:0000313" key="3">
    <source>
        <dbReference type="Proteomes" id="UP000266568"/>
    </source>
</evidence>
<evidence type="ECO:0008006" key="4">
    <source>
        <dbReference type="Google" id="ProtNLM"/>
    </source>
</evidence>
<keyword evidence="1" id="KW-0732">Signal</keyword>
<protein>
    <recommendedName>
        <fullName evidence="4">Lipoprotein</fullName>
    </recommendedName>
</protein>
<keyword evidence="3" id="KW-1185">Reference proteome</keyword>
<dbReference type="AlphaFoldDB" id="A0A397PHM8"/>
<evidence type="ECO:0000256" key="1">
    <source>
        <dbReference type="SAM" id="SignalP"/>
    </source>
</evidence>
<evidence type="ECO:0000313" key="2">
    <source>
        <dbReference type="EMBL" id="RIA45644.1"/>
    </source>
</evidence>
<gene>
    <name evidence="2" type="ORF">DFR49_0167</name>
</gene>
<organism evidence="2 3">
    <name type="scientific">Hephaestia caeni</name>
    <dbReference type="NCBI Taxonomy" id="645617"/>
    <lineage>
        <taxon>Bacteria</taxon>
        <taxon>Pseudomonadati</taxon>
        <taxon>Pseudomonadota</taxon>
        <taxon>Alphaproteobacteria</taxon>
        <taxon>Sphingomonadales</taxon>
        <taxon>Sphingomonadaceae</taxon>
        <taxon>Hephaestia</taxon>
    </lineage>
</organism>
<dbReference type="RefSeq" id="WP_170150884.1">
    <property type="nucleotide sequence ID" value="NZ_QXDC01000002.1"/>
</dbReference>
<dbReference type="Proteomes" id="UP000266568">
    <property type="component" value="Unassembled WGS sequence"/>
</dbReference>
<accession>A0A397PHM8</accession>
<dbReference type="PROSITE" id="PS51257">
    <property type="entry name" value="PROKAR_LIPOPROTEIN"/>
    <property type="match status" value="1"/>
</dbReference>
<feature type="chain" id="PRO_5017396258" description="Lipoprotein" evidence="1">
    <location>
        <begin position="28"/>
        <end position="49"/>
    </location>
</feature>
<comment type="caution">
    <text evidence="2">The sequence shown here is derived from an EMBL/GenBank/DDBJ whole genome shotgun (WGS) entry which is preliminary data.</text>
</comment>
<feature type="signal peptide" evidence="1">
    <location>
        <begin position="1"/>
        <end position="27"/>
    </location>
</feature>